<dbReference type="Gene3D" id="3.30.420.40">
    <property type="match status" value="1"/>
</dbReference>
<protein>
    <recommendedName>
        <fullName evidence="9">Peptidase A1 domain-containing protein</fullName>
    </recommendedName>
</protein>
<feature type="binding site" evidence="4">
    <location>
        <begin position="199"/>
        <end position="203"/>
    </location>
    <ligand>
        <name>ATP</name>
        <dbReference type="ChEBI" id="CHEBI:30616"/>
    </ligand>
</feature>
<feature type="region of interest" description="Disordered" evidence="5">
    <location>
        <begin position="528"/>
        <end position="591"/>
    </location>
</feature>
<keyword evidence="6" id="KW-0472">Membrane</keyword>
<dbReference type="VEuPathDB" id="CryptoDB:Cvel_2682"/>
<evidence type="ECO:0000256" key="7">
    <source>
        <dbReference type="SAM" id="SignalP"/>
    </source>
</evidence>
<evidence type="ECO:0000313" key="8">
    <source>
        <dbReference type="EMBL" id="CEM06396.1"/>
    </source>
</evidence>
<dbReference type="EMBL" id="CDMZ01000088">
    <property type="protein sequence ID" value="CEM06396.1"/>
    <property type="molecule type" value="Genomic_DNA"/>
</dbReference>
<dbReference type="InterPro" id="IPR000407">
    <property type="entry name" value="GDA1_CD39_NTPase"/>
</dbReference>
<keyword evidence="4" id="KW-0067">ATP-binding</keyword>
<feature type="region of interest" description="Disordered" evidence="5">
    <location>
        <begin position="264"/>
        <end position="348"/>
    </location>
</feature>
<dbReference type="PANTHER" id="PTHR11782:SF83">
    <property type="entry name" value="GUANOSINE-DIPHOSPHATASE"/>
    <property type="match status" value="1"/>
</dbReference>
<proteinExistence type="inferred from homology"/>
<dbReference type="Pfam" id="PF01150">
    <property type="entry name" value="GDA1_CD39"/>
    <property type="match status" value="2"/>
</dbReference>
<feature type="compositionally biased region" description="Basic and acidic residues" evidence="5">
    <location>
        <begin position="575"/>
        <end position="590"/>
    </location>
</feature>
<evidence type="ECO:0000256" key="6">
    <source>
        <dbReference type="SAM" id="Phobius"/>
    </source>
</evidence>
<comment type="similarity">
    <text evidence="1">Belongs to the GDA1/CD39 NTPase family.</text>
</comment>
<accession>A0A0G4F394</accession>
<keyword evidence="2" id="KW-0378">Hydrolase</keyword>
<feature type="chain" id="PRO_5005188685" description="Peptidase A1 domain-containing protein" evidence="7">
    <location>
        <begin position="20"/>
        <end position="817"/>
    </location>
</feature>
<evidence type="ECO:0000256" key="1">
    <source>
        <dbReference type="ARBA" id="ARBA00009283"/>
    </source>
</evidence>
<evidence type="ECO:0008006" key="9">
    <source>
        <dbReference type="Google" id="ProtNLM"/>
    </source>
</evidence>
<organism evidence="8">
    <name type="scientific">Chromera velia CCMP2878</name>
    <dbReference type="NCBI Taxonomy" id="1169474"/>
    <lineage>
        <taxon>Eukaryota</taxon>
        <taxon>Sar</taxon>
        <taxon>Alveolata</taxon>
        <taxon>Colpodellida</taxon>
        <taxon>Chromeraceae</taxon>
        <taxon>Chromera</taxon>
    </lineage>
</organism>
<name>A0A0G4F394_9ALVE</name>
<dbReference type="GO" id="GO:0016020">
    <property type="term" value="C:membrane"/>
    <property type="evidence" value="ECO:0007669"/>
    <property type="project" value="TreeGrafter"/>
</dbReference>
<dbReference type="PANTHER" id="PTHR11782">
    <property type="entry name" value="ADENOSINE/GUANOSINE DIPHOSPHATASE"/>
    <property type="match status" value="1"/>
</dbReference>
<feature type="compositionally biased region" description="Basic and acidic residues" evidence="5">
    <location>
        <begin position="324"/>
        <end position="348"/>
    </location>
</feature>
<reference evidence="8" key="1">
    <citation type="submission" date="2014-11" db="EMBL/GenBank/DDBJ databases">
        <authorList>
            <person name="Otto D Thomas"/>
            <person name="Naeem Raeece"/>
        </authorList>
    </citation>
    <scope>NUCLEOTIDE SEQUENCE</scope>
</reference>
<dbReference type="AlphaFoldDB" id="A0A0G4F394"/>
<dbReference type="GO" id="GO:0017110">
    <property type="term" value="F:nucleoside diphosphate phosphatase activity"/>
    <property type="evidence" value="ECO:0007669"/>
    <property type="project" value="TreeGrafter"/>
</dbReference>
<feature type="active site" description="Proton acceptor" evidence="3">
    <location>
        <position position="169"/>
    </location>
</feature>
<keyword evidence="6" id="KW-1133">Transmembrane helix</keyword>
<feature type="transmembrane region" description="Helical" evidence="6">
    <location>
        <begin position="778"/>
        <end position="798"/>
    </location>
</feature>
<dbReference type="CDD" id="cd24003">
    <property type="entry name" value="ASKHA_NBD_GDA1_CD39_NTPase"/>
    <property type="match status" value="1"/>
</dbReference>
<sequence length="817" mass="90334">MVWLVCLFVLFASPRLSEGAWLEHFLGLRPVYDYGLVMDAGSRGTRIHIYQWPHREFDPSHPYTGPLSFPKDIGSLSVEPGISSFANTPDQVGINLKPLIDHAKDVLKKEESRWSTFPLWLKATAGMRDLERDVRGGVMEGIRLLFQDKSVNPFYNTNDMVRVISGEEEGAYGWLSVNYAKGTLFDGPLGSYGAMDMGGASTQITFQPQHTSILENLFPIHLGDHFIRLYTHSFLGYGWGDGLMRSVDREAKEAVVAAMAKEGINPSSLPPDVGTYPPPPAVPSQSLKRLEKVSKGQPAGPPPSSEESTEDLSPVIKKVLPGSEEEKPGKAEEEAEKKAEEGLPESQRKALEATRALKVTLEDPCYPSGYEFVYPLDRLLDPDRGDIGITERFLGNIIEQAKSRKDALKAVAKVEKENAKNEKAQQQAVDAMSDDRTSLGDGQVDSGAPSTTVSSAAAISLAEVDPLSASLSNLNAVELHQMANDLLKSLKEKETEGGVSDAIREEDESQTPGVLKARLRTVLRLLAQPSSSSSTSTSSLSSFPLHGTVGEDWRMSEEGSAVRRLDSEEEEEQAEEKKGEKAHRQAKSEAFDGMEPFGAVTDFEFSPGGLDMSVLIKGTGDFDGCAKRLDTFFYKDSPCFDHTCSFNGIYTPRLLNNKFVGFGVYSSVKRDLGLGTQATLTEFEEAGRNRCKDTIQDVQKQWEADGSPENKRMKLPIHCFQAAWMHQILNYGYGFHDNTRTITFLSDFNGEEPGWTTGSMLFDVNYFFWDQPPNYWKVSFWVTLVLLLSAAAAAVYFASRYHKLRRETAEGTQPLMG</sequence>
<dbReference type="GO" id="GO:0005524">
    <property type="term" value="F:ATP binding"/>
    <property type="evidence" value="ECO:0007669"/>
    <property type="project" value="UniProtKB-KW"/>
</dbReference>
<dbReference type="GO" id="GO:0009134">
    <property type="term" value="P:nucleoside diphosphate catabolic process"/>
    <property type="evidence" value="ECO:0007669"/>
    <property type="project" value="TreeGrafter"/>
</dbReference>
<evidence type="ECO:0000256" key="2">
    <source>
        <dbReference type="ARBA" id="ARBA00022801"/>
    </source>
</evidence>
<keyword evidence="4" id="KW-0547">Nucleotide-binding</keyword>
<evidence type="ECO:0000256" key="3">
    <source>
        <dbReference type="PIRSR" id="PIRSR600407-1"/>
    </source>
</evidence>
<gene>
    <name evidence="8" type="ORF">Cvel_2682</name>
</gene>
<evidence type="ECO:0000256" key="5">
    <source>
        <dbReference type="SAM" id="MobiDB-lite"/>
    </source>
</evidence>
<evidence type="ECO:0000256" key="4">
    <source>
        <dbReference type="PIRSR" id="PIRSR600407-2"/>
    </source>
</evidence>
<keyword evidence="7" id="KW-0732">Signal</keyword>
<feature type="signal peptide" evidence="7">
    <location>
        <begin position="1"/>
        <end position="19"/>
    </location>
</feature>
<dbReference type="Gene3D" id="3.30.420.150">
    <property type="entry name" value="Exopolyphosphatase. Domain 2"/>
    <property type="match status" value="2"/>
</dbReference>
<keyword evidence="6" id="KW-0812">Transmembrane</keyword>
<feature type="compositionally biased region" description="Low complexity" evidence="5">
    <location>
        <begin position="530"/>
        <end position="542"/>
    </location>
</feature>
<feature type="compositionally biased region" description="Basic and acidic residues" evidence="5">
    <location>
        <begin position="549"/>
        <end position="566"/>
    </location>
</feature>
<dbReference type="PhylomeDB" id="A0A0G4F394"/>
<feature type="region of interest" description="Disordered" evidence="5">
    <location>
        <begin position="416"/>
        <end position="450"/>
    </location>
</feature>